<dbReference type="NCBIfam" id="TIGR04332">
    <property type="entry name" value="gamma_Glu_sys"/>
    <property type="match status" value="1"/>
</dbReference>
<name>A0A381XLS0_9ZZZZ</name>
<keyword evidence="1" id="KW-1133">Transmembrane helix</keyword>
<keyword evidence="1" id="KW-0472">Membrane</keyword>
<reference evidence="2" key="1">
    <citation type="submission" date="2018-05" db="EMBL/GenBank/DDBJ databases">
        <authorList>
            <person name="Lanie J.A."/>
            <person name="Ng W.-L."/>
            <person name="Kazmierczak K.M."/>
            <person name="Andrzejewski T.M."/>
            <person name="Davidsen T.M."/>
            <person name="Wayne K.J."/>
            <person name="Tettelin H."/>
            <person name="Glass J.I."/>
            <person name="Rusch D."/>
            <person name="Podicherti R."/>
            <person name="Tsui H.-C.T."/>
            <person name="Winkler M.E."/>
        </authorList>
    </citation>
    <scope>NUCLEOTIDE SEQUENCE</scope>
</reference>
<protein>
    <recommendedName>
        <fullName evidence="3">Poly-gamma-glutamate system protein</fullName>
    </recommendedName>
</protein>
<proteinExistence type="predicted"/>
<sequence length="335" mass="36207">VEAAKLMEKAMATLKESRMEQGVFIDIENDPNETGLVGSPFSLVTTDEGDLDAKLTTLDPNFAAAMVELMSRINLQENDTVALLMTGSMPGANLAVLTACKALNIHPVAITSVGASQWGANQVDFTWLDMESILFENQLIPARSIAASIGGRNDMGRLLSPAGRKIIKDNIAVHGLPLIRKGKLAENIQERMELLASIHPISDYEAFINVGGGVASLGTSFNLKLLPPGVVNRTNVTDISRPGGIEGVLPKFAKANVPVLHILNIKPLTEQFNMPFAPIPIPEIGVGNLYAQERYNLWVAAICLFMVGGSVFTVGYQSKKKIKEHLMQHEPDSLL</sequence>
<organism evidence="2">
    <name type="scientific">marine metagenome</name>
    <dbReference type="NCBI Taxonomy" id="408172"/>
    <lineage>
        <taxon>unclassified sequences</taxon>
        <taxon>metagenomes</taxon>
        <taxon>ecological metagenomes</taxon>
    </lineage>
</organism>
<dbReference type="EMBL" id="UINC01015559">
    <property type="protein sequence ID" value="SVA65432.1"/>
    <property type="molecule type" value="Genomic_DNA"/>
</dbReference>
<gene>
    <name evidence="2" type="ORF">METZ01_LOCUS118286</name>
</gene>
<evidence type="ECO:0008006" key="3">
    <source>
        <dbReference type="Google" id="ProtNLM"/>
    </source>
</evidence>
<accession>A0A381XLS0</accession>
<feature type="transmembrane region" description="Helical" evidence="1">
    <location>
        <begin position="295"/>
        <end position="316"/>
    </location>
</feature>
<keyword evidence="1" id="KW-0812">Transmembrane</keyword>
<evidence type="ECO:0000313" key="2">
    <source>
        <dbReference type="EMBL" id="SVA65432.1"/>
    </source>
</evidence>
<evidence type="ECO:0000256" key="1">
    <source>
        <dbReference type="SAM" id="Phobius"/>
    </source>
</evidence>
<feature type="non-terminal residue" evidence="2">
    <location>
        <position position="1"/>
    </location>
</feature>
<dbReference type="InterPro" id="IPR027602">
    <property type="entry name" value="PGA_system"/>
</dbReference>
<dbReference type="AlphaFoldDB" id="A0A381XLS0"/>